<dbReference type="InterPro" id="IPR005814">
    <property type="entry name" value="Aminotrans_3"/>
</dbReference>
<gene>
    <name evidence="6" type="ORF">ADL29_12815</name>
</gene>
<dbReference type="PROSITE" id="PS00600">
    <property type="entry name" value="AA_TRANSFER_CLASS_3"/>
    <property type="match status" value="1"/>
</dbReference>
<dbReference type="PATRIC" id="fig|66876.3.peg.2825"/>
<comment type="similarity">
    <text evidence="5">Belongs to the class-III pyridoxal-phosphate-dependent aminotransferase family.</text>
</comment>
<dbReference type="Gene3D" id="3.40.640.10">
    <property type="entry name" value="Type I PLP-dependent aspartate aminotransferase-like (Major domain)"/>
    <property type="match status" value="1"/>
</dbReference>
<evidence type="ECO:0000256" key="5">
    <source>
        <dbReference type="RuleBase" id="RU003560"/>
    </source>
</evidence>
<dbReference type="Proteomes" id="UP000037982">
    <property type="component" value="Unassembled WGS sequence"/>
</dbReference>
<keyword evidence="7" id="KW-1185">Reference proteome</keyword>
<dbReference type="AlphaFoldDB" id="A0A0N0XWW3"/>
<dbReference type="CDD" id="cd00610">
    <property type="entry name" value="OAT_like"/>
    <property type="match status" value="1"/>
</dbReference>
<dbReference type="PANTHER" id="PTHR11986:SF79">
    <property type="entry name" value="ACETYLORNITHINE AMINOTRANSFERASE, MITOCHONDRIAL"/>
    <property type="match status" value="1"/>
</dbReference>
<reference evidence="7" key="1">
    <citation type="submission" date="2015-07" db="EMBL/GenBank/DDBJ databases">
        <authorList>
            <person name="Ju K.-S."/>
            <person name="Doroghazi J.R."/>
            <person name="Metcalf W.W."/>
        </authorList>
    </citation>
    <scope>NUCLEOTIDE SEQUENCE [LARGE SCALE GENOMIC DNA]</scope>
    <source>
        <strain evidence="7">NRRL ISP-5002</strain>
    </source>
</reference>
<keyword evidence="2 6" id="KW-0032">Aminotransferase</keyword>
<evidence type="ECO:0000313" key="7">
    <source>
        <dbReference type="Proteomes" id="UP000037982"/>
    </source>
</evidence>
<sequence>MTAPVLDLGDRNQVLAVYRSHLSKGRASLVQLLGAPLEVSSSGTRVMDSQGIDYLSCGGYGVFLLGHCHPAVTEAVVRQVGRHPLATRLLLEPSAAGAAQALARVTPPGLDWAHFVNSGAESVEAALKLARAHGRRTVITTSGGYHGKTLGALSITANPLYQGPFEPLLPGVYEVPYGDSRALGAVLDEYPESCVVLEPVQGESGVVIPPSGYLREVRELCSRYGAFMILDEVQTGLGRTGRWWAAQREDVVPDMLLIGKGLSGGVVPVAALATTTELYKPFSSDPYLHTSTFGGSPLAMAAAQATIEAIESEGLVERARDLGADLLGQLRSITARCPGNAVTEIRGAGLLIGIEFRDSGSAAEFLLNMIEQRVLVNHSLNSQRVVRLTPPAILSHDDVSWLLDAFEKAVHSTTDRI</sequence>
<protein>
    <submittedName>
        <fullName evidence="6">Acetylornithine aminotransferase</fullName>
    </submittedName>
</protein>
<dbReference type="InterPro" id="IPR049704">
    <property type="entry name" value="Aminotrans_3_PPA_site"/>
</dbReference>
<dbReference type="Gene3D" id="3.90.1150.10">
    <property type="entry name" value="Aspartate Aminotransferase, domain 1"/>
    <property type="match status" value="1"/>
</dbReference>
<dbReference type="InterPro" id="IPR050103">
    <property type="entry name" value="Class-III_PLP-dep_AT"/>
</dbReference>
<dbReference type="SUPFAM" id="SSF53383">
    <property type="entry name" value="PLP-dependent transferases"/>
    <property type="match status" value="1"/>
</dbReference>
<dbReference type="FunFam" id="3.40.640.10:FF:000004">
    <property type="entry name" value="Acetylornithine aminotransferase"/>
    <property type="match status" value="1"/>
</dbReference>
<dbReference type="InterPro" id="IPR015424">
    <property type="entry name" value="PyrdxlP-dep_Trfase"/>
</dbReference>
<evidence type="ECO:0000256" key="4">
    <source>
        <dbReference type="ARBA" id="ARBA00022898"/>
    </source>
</evidence>
<dbReference type="EMBL" id="LGKG01000101">
    <property type="protein sequence ID" value="KPC64378.1"/>
    <property type="molecule type" value="Genomic_DNA"/>
</dbReference>
<comment type="caution">
    <text evidence="6">The sequence shown here is derived from an EMBL/GenBank/DDBJ whole genome shotgun (WGS) entry which is preliminary data.</text>
</comment>
<keyword evidence="4 5" id="KW-0663">Pyridoxal phosphate</keyword>
<accession>A0A0N0XWW3</accession>
<dbReference type="InterPro" id="IPR015422">
    <property type="entry name" value="PyrdxlP-dep_Trfase_small"/>
</dbReference>
<dbReference type="GO" id="GO:0030170">
    <property type="term" value="F:pyridoxal phosphate binding"/>
    <property type="evidence" value="ECO:0007669"/>
    <property type="project" value="InterPro"/>
</dbReference>
<name>A0A0N0XWW3_9ACTN</name>
<evidence type="ECO:0000313" key="6">
    <source>
        <dbReference type="EMBL" id="KPC64378.1"/>
    </source>
</evidence>
<dbReference type="InterPro" id="IPR015421">
    <property type="entry name" value="PyrdxlP-dep_Trfase_major"/>
</dbReference>
<dbReference type="Pfam" id="PF00202">
    <property type="entry name" value="Aminotran_3"/>
    <property type="match status" value="1"/>
</dbReference>
<comment type="cofactor">
    <cofactor evidence="1">
        <name>pyridoxal 5'-phosphate</name>
        <dbReference type="ChEBI" id="CHEBI:597326"/>
    </cofactor>
</comment>
<dbReference type="GO" id="GO:0042802">
    <property type="term" value="F:identical protein binding"/>
    <property type="evidence" value="ECO:0007669"/>
    <property type="project" value="TreeGrafter"/>
</dbReference>
<evidence type="ECO:0000256" key="2">
    <source>
        <dbReference type="ARBA" id="ARBA00022576"/>
    </source>
</evidence>
<evidence type="ECO:0000256" key="1">
    <source>
        <dbReference type="ARBA" id="ARBA00001933"/>
    </source>
</evidence>
<evidence type="ECO:0000256" key="3">
    <source>
        <dbReference type="ARBA" id="ARBA00022679"/>
    </source>
</evidence>
<keyword evidence="3 6" id="KW-0808">Transferase</keyword>
<organism evidence="6 7">
    <name type="scientific">Streptomyces chattanoogensis</name>
    <dbReference type="NCBI Taxonomy" id="66876"/>
    <lineage>
        <taxon>Bacteria</taxon>
        <taxon>Bacillati</taxon>
        <taxon>Actinomycetota</taxon>
        <taxon>Actinomycetes</taxon>
        <taxon>Kitasatosporales</taxon>
        <taxon>Streptomycetaceae</taxon>
        <taxon>Streptomyces</taxon>
    </lineage>
</organism>
<proteinExistence type="inferred from homology"/>
<dbReference type="PANTHER" id="PTHR11986">
    <property type="entry name" value="AMINOTRANSFERASE CLASS III"/>
    <property type="match status" value="1"/>
</dbReference>
<dbReference type="GO" id="GO:0008483">
    <property type="term" value="F:transaminase activity"/>
    <property type="evidence" value="ECO:0007669"/>
    <property type="project" value="UniProtKB-KW"/>
</dbReference>